<evidence type="ECO:0000313" key="3">
    <source>
        <dbReference type="EMBL" id="KAK1733462.1"/>
    </source>
</evidence>
<keyword evidence="4" id="KW-1185">Reference proteome</keyword>
<sequence>MTLSINKLMNYVAIVLDLIHSQEWAALEKVATEHKLFKVISEHIQKCDEFNGMTLLHAVVKYNPPLHILDAMIDAHSDALMGQDCVGRTPLHVACGTGADARIIRRLVKAYPQACDQHDEDGRLPLHLACDTECVLFEGDQAERAPPTVDVVRALLSGSLRSVLVEDEDEMSPIEYAIVSDANINVVKLLQKASMTVRRKDAQARKAKAASARSDAEEIKPLPRSVLSYC</sequence>
<dbReference type="SUPFAM" id="SSF48403">
    <property type="entry name" value="Ankyrin repeat"/>
    <property type="match status" value="1"/>
</dbReference>
<dbReference type="GO" id="GO:0051017">
    <property type="term" value="P:actin filament bundle assembly"/>
    <property type="evidence" value="ECO:0007669"/>
    <property type="project" value="TreeGrafter"/>
</dbReference>
<dbReference type="PANTHER" id="PTHR24153">
    <property type="entry name" value="ESPIN"/>
    <property type="match status" value="1"/>
</dbReference>
<accession>A0AAD8XU03</accession>
<dbReference type="Proteomes" id="UP001224775">
    <property type="component" value="Unassembled WGS sequence"/>
</dbReference>
<protein>
    <submittedName>
        <fullName evidence="3">Ankyrin repeat domain-containing protein</fullName>
    </submittedName>
</protein>
<dbReference type="PANTHER" id="PTHR24153:SF8">
    <property type="entry name" value="FORKED, ISOFORM F"/>
    <property type="match status" value="1"/>
</dbReference>
<dbReference type="InterPro" id="IPR002110">
    <property type="entry name" value="Ankyrin_rpt"/>
</dbReference>
<organism evidence="3 4">
    <name type="scientific">Skeletonema marinoi</name>
    <dbReference type="NCBI Taxonomy" id="267567"/>
    <lineage>
        <taxon>Eukaryota</taxon>
        <taxon>Sar</taxon>
        <taxon>Stramenopiles</taxon>
        <taxon>Ochrophyta</taxon>
        <taxon>Bacillariophyta</taxon>
        <taxon>Coscinodiscophyceae</taxon>
        <taxon>Thalassiosirophycidae</taxon>
        <taxon>Thalassiosirales</taxon>
        <taxon>Skeletonemataceae</taxon>
        <taxon>Skeletonema</taxon>
        <taxon>Skeletonema marinoi-dohrnii complex</taxon>
    </lineage>
</organism>
<gene>
    <name evidence="3" type="ORF">QTG54_015877</name>
</gene>
<keyword evidence="1" id="KW-0677">Repeat</keyword>
<dbReference type="InterPro" id="IPR052420">
    <property type="entry name" value="Espin/Espin-like"/>
</dbReference>
<reference evidence="3" key="1">
    <citation type="submission" date="2023-06" db="EMBL/GenBank/DDBJ databases">
        <title>Survivors Of The Sea: Transcriptome response of Skeletonema marinoi to long-term dormancy.</title>
        <authorList>
            <person name="Pinder M.I.M."/>
            <person name="Kourtchenko O."/>
            <person name="Robertson E.K."/>
            <person name="Larsson T."/>
            <person name="Maumus F."/>
            <person name="Osuna-Cruz C.M."/>
            <person name="Vancaester E."/>
            <person name="Stenow R."/>
            <person name="Vandepoele K."/>
            <person name="Ploug H."/>
            <person name="Bruchert V."/>
            <person name="Godhe A."/>
            <person name="Topel M."/>
        </authorList>
    </citation>
    <scope>NUCLEOTIDE SEQUENCE</scope>
    <source>
        <strain evidence="3">R05AC</strain>
    </source>
</reference>
<proteinExistence type="predicted"/>
<evidence type="ECO:0000313" key="4">
    <source>
        <dbReference type="Proteomes" id="UP001224775"/>
    </source>
</evidence>
<dbReference type="GO" id="GO:0051015">
    <property type="term" value="F:actin filament binding"/>
    <property type="evidence" value="ECO:0007669"/>
    <property type="project" value="TreeGrafter"/>
</dbReference>
<dbReference type="InterPro" id="IPR036770">
    <property type="entry name" value="Ankyrin_rpt-contain_sf"/>
</dbReference>
<evidence type="ECO:0000256" key="2">
    <source>
        <dbReference type="ARBA" id="ARBA00023043"/>
    </source>
</evidence>
<dbReference type="SMART" id="SM00248">
    <property type="entry name" value="ANK"/>
    <property type="match status" value="4"/>
</dbReference>
<name>A0AAD8XU03_9STRA</name>
<comment type="caution">
    <text evidence="3">The sequence shown here is derived from an EMBL/GenBank/DDBJ whole genome shotgun (WGS) entry which is preliminary data.</text>
</comment>
<dbReference type="AlphaFoldDB" id="A0AAD8XU03"/>
<evidence type="ECO:0000256" key="1">
    <source>
        <dbReference type="ARBA" id="ARBA00022737"/>
    </source>
</evidence>
<dbReference type="GO" id="GO:0005737">
    <property type="term" value="C:cytoplasm"/>
    <property type="evidence" value="ECO:0007669"/>
    <property type="project" value="TreeGrafter"/>
</dbReference>
<keyword evidence="2" id="KW-0040">ANK repeat</keyword>
<dbReference type="Pfam" id="PF12796">
    <property type="entry name" value="Ank_2"/>
    <property type="match status" value="1"/>
</dbReference>
<dbReference type="EMBL" id="JATAAI010000049">
    <property type="protein sequence ID" value="KAK1733462.1"/>
    <property type="molecule type" value="Genomic_DNA"/>
</dbReference>
<dbReference type="Gene3D" id="1.25.40.20">
    <property type="entry name" value="Ankyrin repeat-containing domain"/>
    <property type="match status" value="1"/>
</dbReference>